<keyword evidence="10" id="KW-1003">Cell membrane</keyword>
<feature type="region of interest" description="Hydrophobic" evidence="10">
    <location>
        <begin position="1"/>
        <end position="23"/>
    </location>
</feature>
<feature type="binding site" evidence="10">
    <location>
        <position position="71"/>
    </location>
    <ligand>
        <name>[4Fe-4S] cluster</name>
        <dbReference type="ChEBI" id="CHEBI:49883"/>
        <label>1</label>
    </ligand>
</feature>
<evidence type="ECO:0000256" key="5">
    <source>
        <dbReference type="ARBA" id="ARBA00022967"/>
    </source>
</evidence>
<comment type="function">
    <text evidence="10">Part of a membrane-bound complex that couples electron transfer with translocation of ions across the membrane.</text>
</comment>
<dbReference type="PROSITE" id="PS00198">
    <property type="entry name" value="4FE4S_FER_1"/>
    <property type="match status" value="1"/>
</dbReference>
<dbReference type="EMBL" id="CAADGH010000006">
    <property type="protein sequence ID" value="VFK74549.1"/>
    <property type="molecule type" value="Genomic_DNA"/>
</dbReference>
<dbReference type="EMBL" id="CAADFQ010000001">
    <property type="protein sequence ID" value="VFK26560.1"/>
    <property type="molecule type" value="Genomic_DNA"/>
</dbReference>
<keyword evidence="3 10" id="KW-0479">Metal-binding</keyword>
<sequence>MIYGALIMAGLGLFFGIVLATAYRFLQVADDPRLEALEDMLPGSNCGACGEPGCLAFAKRLVDDTHSPGLCTVASRDIIEEIAKFLGVEAGQFEKRVARLHCAGGKKQAHQIAEYRGFDGCAAAAVVAGGGKGCLFGCLGLGDCVAECAFGAIRMDQDSLPVVELDKCTACGDCVIVCPRDLFEILPVNHRLFVQCSSPLAGDDARALCQVACDACGRCVADAAPGLLRMHENLPIITDYSSSLAKPKATYRCPTGAIQWLEGEQFSKDRKE</sequence>
<feature type="domain" description="4Fe-4S ferredoxin-type" evidence="11">
    <location>
        <begin position="159"/>
        <end position="188"/>
    </location>
</feature>
<dbReference type="SUPFAM" id="SSF54862">
    <property type="entry name" value="4Fe-4S ferredoxins"/>
    <property type="match status" value="1"/>
</dbReference>
<dbReference type="Gene3D" id="1.10.15.40">
    <property type="entry name" value="Electron transport complex subunit B, putative Fe-S cluster"/>
    <property type="match status" value="1"/>
</dbReference>
<accession>A0A451B8D1</accession>
<evidence type="ECO:0000256" key="7">
    <source>
        <dbReference type="ARBA" id="ARBA00023004"/>
    </source>
</evidence>
<dbReference type="Gene3D" id="3.30.70.20">
    <property type="match status" value="1"/>
</dbReference>
<feature type="binding site" evidence="10">
    <location>
        <position position="138"/>
    </location>
    <ligand>
        <name>[4Fe-4S] cluster</name>
        <dbReference type="ChEBI" id="CHEBI:49883"/>
        <label>2</label>
    </ligand>
</feature>
<evidence type="ECO:0000259" key="12">
    <source>
        <dbReference type="PROSITE" id="PS51656"/>
    </source>
</evidence>
<dbReference type="EC" id="7.-.-.-" evidence="10"/>
<feature type="binding site" evidence="10">
    <location>
        <position position="144"/>
    </location>
    <ligand>
        <name>[4Fe-4S] cluster</name>
        <dbReference type="ChEBI" id="CHEBI:49883"/>
        <label>2</label>
    </ligand>
</feature>
<dbReference type="InterPro" id="IPR010207">
    <property type="entry name" value="Elect_transpt_cplx_RnfB/RsxB"/>
</dbReference>
<dbReference type="InterPro" id="IPR017896">
    <property type="entry name" value="4Fe4S_Fe-S-bd"/>
</dbReference>
<feature type="binding site" evidence="10">
    <location>
        <position position="174"/>
    </location>
    <ligand>
        <name>[4Fe-4S] cluster</name>
        <dbReference type="ChEBI" id="CHEBI:49883"/>
        <label>3</label>
    </ligand>
</feature>
<dbReference type="GO" id="GO:0051539">
    <property type="term" value="F:4 iron, 4 sulfur cluster binding"/>
    <property type="evidence" value="ECO:0007669"/>
    <property type="project" value="UniProtKB-UniRule"/>
</dbReference>
<evidence type="ECO:0000256" key="2">
    <source>
        <dbReference type="ARBA" id="ARBA00022485"/>
    </source>
</evidence>
<evidence type="ECO:0000256" key="9">
    <source>
        <dbReference type="ARBA" id="ARBA00023136"/>
    </source>
</evidence>
<evidence type="ECO:0000256" key="6">
    <source>
        <dbReference type="ARBA" id="ARBA00022982"/>
    </source>
</evidence>
<evidence type="ECO:0000256" key="8">
    <source>
        <dbReference type="ARBA" id="ARBA00023014"/>
    </source>
</evidence>
<keyword evidence="8 10" id="KW-0411">Iron-sulfur</keyword>
<keyword evidence="4 10" id="KW-0677">Repeat</keyword>
<keyword evidence="1 10" id="KW-0813">Transport</keyword>
<evidence type="ECO:0000313" key="13">
    <source>
        <dbReference type="EMBL" id="VFK22958.1"/>
    </source>
</evidence>
<dbReference type="Pfam" id="PF13187">
    <property type="entry name" value="Fer4_9"/>
    <property type="match status" value="1"/>
</dbReference>
<name>A0A451B8D1_9GAMM</name>
<dbReference type="GO" id="GO:0009055">
    <property type="term" value="F:electron transfer activity"/>
    <property type="evidence" value="ECO:0007669"/>
    <property type="project" value="InterPro"/>
</dbReference>
<evidence type="ECO:0000313" key="15">
    <source>
        <dbReference type="EMBL" id="VFK74549.1"/>
    </source>
</evidence>
<reference evidence="15" key="1">
    <citation type="submission" date="2019-02" db="EMBL/GenBank/DDBJ databases">
        <authorList>
            <person name="Gruber-Vodicka R. H."/>
            <person name="Seah K. B. B."/>
        </authorList>
    </citation>
    <scope>NUCLEOTIDE SEQUENCE</scope>
    <source>
        <strain evidence="13">BECK_BZ197</strain>
        <strain evidence="15">BECK_BZ198</strain>
        <strain evidence="14">BECK_BZ199</strain>
    </source>
</reference>
<dbReference type="GO" id="GO:0046872">
    <property type="term" value="F:metal ion binding"/>
    <property type="evidence" value="ECO:0007669"/>
    <property type="project" value="UniProtKB-KW"/>
</dbReference>
<feature type="binding site" evidence="10">
    <location>
        <position position="49"/>
    </location>
    <ligand>
        <name>[4Fe-4S] cluster</name>
        <dbReference type="ChEBI" id="CHEBI:49883"/>
        <label>1</label>
    </ligand>
</feature>
<dbReference type="PANTHER" id="PTHR43560:SF1">
    <property type="entry name" value="ION-TRANSLOCATING OXIDOREDUCTASE COMPLEX SUBUNIT B"/>
    <property type="match status" value="1"/>
</dbReference>
<protein>
    <recommendedName>
        <fullName evidence="10">Ion-translocating oxidoreductase complex subunit B</fullName>
        <ecNumber evidence="10">7.-.-.-</ecNumber>
    </recommendedName>
    <alternativeName>
        <fullName evidence="10">Rnf electron transport complex subunit B</fullName>
    </alternativeName>
</protein>
<evidence type="ECO:0000256" key="4">
    <source>
        <dbReference type="ARBA" id="ARBA00022737"/>
    </source>
</evidence>
<dbReference type="Pfam" id="PF04060">
    <property type="entry name" value="FeS"/>
    <property type="match status" value="1"/>
</dbReference>
<comment type="subunit">
    <text evidence="10">The complex is composed of six subunits: RnfA, RnfB, RnfC, RnfD, RnfE and RnfG.</text>
</comment>
<dbReference type="InterPro" id="IPR007202">
    <property type="entry name" value="4Fe-4S_dom"/>
</dbReference>
<keyword evidence="5 10" id="KW-1278">Translocase</keyword>
<dbReference type="GO" id="GO:0005886">
    <property type="term" value="C:plasma membrane"/>
    <property type="evidence" value="ECO:0007669"/>
    <property type="project" value="UniProtKB-SubCell"/>
</dbReference>
<dbReference type="HAMAP" id="MF_00463">
    <property type="entry name" value="RsxB_RnfB"/>
    <property type="match status" value="1"/>
</dbReference>
<keyword evidence="9 10" id="KW-0472">Membrane</keyword>
<evidence type="ECO:0000256" key="1">
    <source>
        <dbReference type="ARBA" id="ARBA00022448"/>
    </source>
</evidence>
<dbReference type="InterPro" id="IPR050395">
    <property type="entry name" value="4Fe4S_Ferredoxin_RnfB"/>
</dbReference>
<feature type="domain" description="4Fe-4S" evidence="12">
    <location>
        <begin position="29"/>
        <end position="88"/>
    </location>
</feature>
<keyword evidence="6 10" id="KW-0249">Electron transport</keyword>
<proteinExistence type="inferred from homology"/>
<dbReference type="EMBL" id="CAADFO010000003">
    <property type="protein sequence ID" value="VFK22958.1"/>
    <property type="molecule type" value="Genomic_DNA"/>
</dbReference>
<feature type="binding site" evidence="10">
    <location>
        <position position="54"/>
    </location>
    <ligand>
        <name>[4Fe-4S] cluster</name>
        <dbReference type="ChEBI" id="CHEBI:49883"/>
        <label>1</label>
    </ligand>
</feature>
<dbReference type="AlphaFoldDB" id="A0A451B8D1"/>
<evidence type="ECO:0000256" key="3">
    <source>
        <dbReference type="ARBA" id="ARBA00022723"/>
    </source>
</evidence>
<keyword evidence="2 10" id="KW-0004">4Fe-4S</keyword>
<evidence type="ECO:0000256" key="10">
    <source>
        <dbReference type="HAMAP-Rule" id="MF_00463"/>
    </source>
</evidence>
<dbReference type="GO" id="GO:0022900">
    <property type="term" value="P:electron transport chain"/>
    <property type="evidence" value="ECO:0007669"/>
    <property type="project" value="UniProtKB-UniRule"/>
</dbReference>
<feature type="binding site" evidence="10">
    <location>
        <position position="134"/>
    </location>
    <ligand>
        <name>[4Fe-4S] cluster</name>
        <dbReference type="ChEBI" id="CHEBI:49883"/>
        <label>2</label>
    </ligand>
</feature>
<organism evidence="15">
    <name type="scientific">Candidatus Kentrum sp. MB</name>
    <dbReference type="NCBI Taxonomy" id="2138164"/>
    <lineage>
        <taxon>Bacteria</taxon>
        <taxon>Pseudomonadati</taxon>
        <taxon>Pseudomonadota</taxon>
        <taxon>Gammaproteobacteria</taxon>
        <taxon>Candidatus Kentrum</taxon>
    </lineage>
</organism>
<evidence type="ECO:0000259" key="11">
    <source>
        <dbReference type="PROSITE" id="PS51379"/>
    </source>
</evidence>
<dbReference type="PANTHER" id="PTHR43560">
    <property type="entry name" value="ION-TRANSLOCATING OXIDOREDUCTASE COMPLEX SUBUNIT B"/>
    <property type="match status" value="1"/>
</dbReference>
<gene>
    <name evidence="10" type="primary">rnfB</name>
    <name evidence="13" type="ORF">BECKMB1821G_GA0114241_100348</name>
    <name evidence="15" type="ORF">BECKMB1821H_GA0114242_100640</name>
    <name evidence="14" type="ORF">BECKMB1821I_GA0114274_100134</name>
</gene>
<feature type="binding site" evidence="10">
    <location>
        <position position="168"/>
    </location>
    <ligand>
        <name>[4Fe-4S] cluster</name>
        <dbReference type="ChEBI" id="CHEBI:49883"/>
        <label>3</label>
    </ligand>
</feature>
<feature type="binding site" evidence="10">
    <location>
        <position position="46"/>
    </location>
    <ligand>
        <name>[4Fe-4S] cluster</name>
        <dbReference type="ChEBI" id="CHEBI:49883"/>
        <label>1</label>
    </ligand>
</feature>
<feature type="binding site" evidence="10">
    <location>
        <position position="148"/>
    </location>
    <ligand>
        <name>[4Fe-4S] cluster</name>
        <dbReference type="ChEBI" id="CHEBI:49883"/>
        <label>3</label>
    </ligand>
</feature>
<feature type="binding site" evidence="10">
    <location>
        <position position="171"/>
    </location>
    <ligand>
        <name>[4Fe-4S] cluster</name>
        <dbReference type="ChEBI" id="CHEBI:49883"/>
        <label>3</label>
    </ligand>
</feature>
<dbReference type="PROSITE" id="PS51379">
    <property type="entry name" value="4FE4S_FER_2"/>
    <property type="match status" value="1"/>
</dbReference>
<evidence type="ECO:0000313" key="14">
    <source>
        <dbReference type="EMBL" id="VFK26560.1"/>
    </source>
</evidence>
<keyword evidence="10" id="KW-0997">Cell inner membrane</keyword>
<keyword evidence="7 10" id="KW-0408">Iron</keyword>
<comment type="caution">
    <text evidence="10">Lacks conserved residue(s) required for the propagation of feature annotation.</text>
</comment>
<comment type="cofactor">
    <cofactor evidence="10">
        <name>[4Fe-4S] cluster</name>
        <dbReference type="ChEBI" id="CHEBI:49883"/>
    </cofactor>
    <text evidence="10">Binds 3 [4Fe-4S] clusters.</text>
</comment>
<dbReference type="InterPro" id="IPR017900">
    <property type="entry name" value="4Fe4S_Fe_S_CS"/>
</dbReference>
<dbReference type="PROSITE" id="PS51656">
    <property type="entry name" value="4FE4S"/>
    <property type="match status" value="1"/>
</dbReference>
<feature type="binding site" evidence="10">
    <location>
        <position position="178"/>
    </location>
    <ligand>
        <name>[4Fe-4S] cluster</name>
        <dbReference type="ChEBI" id="CHEBI:49883"/>
        <label>2</label>
    </ligand>
</feature>
<comment type="similarity">
    <text evidence="10">Belongs to the 4Fe4S bacterial-type ferredoxin family. RnfB subfamily.</text>
</comment>
<comment type="subcellular location">
    <subcellularLocation>
        <location evidence="10">Cell inner membrane</location>
    </subcellularLocation>
</comment>